<dbReference type="Proteomes" id="UP000614047">
    <property type="component" value="Unassembled WGS sequence"/>
</dbReference>
<evidence type="ECO:0000313" key="1">
    <source>
        <dbReference type="EMBL" id="MBG6085890.1"/>
    </source>
</evidence>
<keyword evidence="2" id="KW-1185">Reference proteome</keyword>
<organism evidence="1 2">
    <name type="scientific">Actinomadura viridis</name>
    <dbReference type="NCBI Taxonomy" id="58110"/>
    <lineage>
        <taxon>Bacteria</taxon>
        <taxon>Bacillati</taxon>
        <taxon>Actinomycetota</taxon>
        <taxon>Actinomycetes</taxon>
        <taxon>Streptosporangiales</taxon>
        <taxon>Thermomonosporaceae</taxon>
        <taxon>Actinomadura</taxon>
    </lineage>
</organism>
<dbReference type="RefSeq" id="WP_269217895.1">
    <property type="nucleotide sequence ID" value="NZ_BAABES010000014.1"/>
</dbReference>
<reference evidence="1" key="1">
    <citation type="submission" date="2020-11" db="EMBL/GenBank/DDBJ databases">
        <title>Sequencing the genomes of 1000 actinobacteria strains.</title>
        <authorList>
            <person name="Klenk H.-P."/>
        </authorList>
    </citation>
    <scope>NUCLEOTIDE SEQUENCE</scope>
    <source>
        <strain evidence="1">DSM 43175</strain>
    </source>
</reference>
<proteinExistence type="predicted"/>
<accession>A0A931DFG2</accession>
<dbReference type="AlphaFoldDB" id="A0A931DFG2"/>
<evidence type="ECO:0000313" key="2">
    <source>
        <dbReference type="Proteomes" id="UP000614047"/>
    </source>
</evidence>
<gene>
    <name evidence="1" type="ORF">IW256_000003</name>
</gene>
<comment type="caution">
    <text evidence="1">The sequence shown here is derived from an EMBL/GenBank/DDBJ whole genome shotgun (WGS) entry which is preliminary data.</text>
</comment>
<sequence length="43" mass="4266">MIELGSPDPEPAQGFAGDLVASLRAKTPALAVSLSERAGEAAA</sequence>
<dbReference type="EMBL" id="JADOUA010000001">
    <property type="protein sequence ID" value="MBG6085890.1"/>
    <property type="molecule type" value="Genomic_DNA"/>
</dbReference>
<name>A0A931DFG2_9ACTN</name>
<protein>
    <submittedName>
        <fullName evidence="1">Uncharacterized protein</fullName>
    </submittedName>
</protein>